<feature type="active site" description="Proton acceptor" evidence="2">
    <location>
        <position position="131"/>
    </location>
</feature>
<reference evidence="4 5" key="1">
    <citation type="submission" date="2018-10" db="EMBL/GenBank/DDBJ databases">
        <authorList>
            <person name="Grouzdev D.S."/>
            <person name="Krutkina M.S."/>
            <person name="Tourova T.P."/>
            <person name="Nazina T.N."/>
        </authorList>
    </citation>
    <scope>NUCLEOTIDE SEQUENCE [LARGE SCALE GENOMIC DNA]</scope>
    <source>
        <strain evidence="4 5">435</strain>
    </source>
</reference>
<feature type="active site" description="Proton donor" evidence="2">
    <location>
        <position position="44"/>
    </location>
</feature>
<sequence>MGKTMRLFWAINLPDSIKEQLWEIQRQLQGTGADARWVEKENLHLTVHFLGEVEVSLINALISAAQKVLLTQKTFSVQLGGLGVFPDPRRPRVLWVGVTGGGNELREIHRLVGEAMVPFGIPLPGRPFSPHLTLARLRSPRGVQELMLRVRELGGACTQLGTVQVSSVDLMQSELTRGGPIYALMAQIRLKSSLKV</sequence>
<dbReference type="RefSeq" id="WP_121450700.1">
    <property type="nucleotide sequence ID" value="NZ_RBWE01000001.1"/>
</dbReference>
<keyword evidence="1 2" id="KW-0378">Hydrolase</keyword>
<evidence type="ECO:0000256" key="2">
    <source>
        <dbReference type="HAMAP-Rule" id="MF_01940"/>
    </source>
</evidence>
<dbReference type="EMBL" id="RBWE01000001">
    <property type="protein sequence ID" value="RKO66258.1"/>
    <property type="molecule type" value="Genomic_DNA"/>
</dbReference>
<dbReference type="InterPro" id="IPR004175">
    <property type="entry name" value="RNA_CPDase"/>
</dbReference>
<proteinExistence type="inferred from homology"/>
<comment type="similarity">
    <text evidence="2">Belongs to the 2H phosphoesterase superfamily. ThpR family.</text>
</comment>
<feature type="short sequence motif" description="HXTX 1" evidence="2">
    <location>
        <begin position="44"/>
        <end position="47"/>
    </location>
</feature>
<dbReference type="SUPFAM" id="SSF55144">
    <property type="entry name" value="LigT-like"/>
    <property type="match status" value="1"/>
</dbReference>
<dbReference type="HAMAP" id="MF_01940">
    <property type="entry name" value="RNA_CPDase"/>
    <property type="match status" value="1"/>
</dbReference>
<dbReference type="Proteomes" id="UP000271256">
    <property type="component" value="Unassembled WGS sequence"/>
</dbReference>
<comment type="function">
    <text evidence="2">Hydrolyzes RNA 2',3'-cyclic phosphodiester to an RNA 2'-phosphomonoester.</text>
</comment>
<dbReference type="Pfam" id="PF02834">
    <property type="entry name" value="LigT_PEase"/>
    <property type="match status" value="2"/>
</dbReference>
<dbReference type="Gene3D" id="3.90.1140.10">
    <property type="entry name" value="Cyclic phosphodiesterase"/>
    <property type="match status" value="1"/>
</dbReference>
<evidence type="ECO:0000313" key="4">
    <source>
        <dbReference type="EMBL" id="RKO66258.1"/>
    </source>
</evidence>
<feature type="domain" description="Phosphoesterase HXTX" evidence="3">
    <location>
        <begin position="102"/>
        <end position="182"/>
    </location>
</feature>
<comment type="catalytic activity">
    <reaction evidence="2">
        <text>a 3'-end 2',3'-cyclophospho-ribonucleotide-RNA + H2O = a 3'-end 2'-phospho-ribonucleotide-RNA + H(+)</text>
        <dbReference type="Rhea" id="RHEA:11828"/>
        <dbReference type="Rhea" id="RHEA-COMP:10464"/>
        <dbReference type="Rhea" id="RHEA-COMP:17353"/>
        <dbReference type="ChEBI" id="CHEBI:15377"/>
        <dbReference type="ChEBI" id="CHEBI:15378"/>
        <dbReference type="ChEBI" id="CHEBI:83064"/>
        <dbReference type="ChEBI" id="CHEBI:173113"/>
        <dbReference type="EC" id="3.1.4.58"/>
    </reaction>
</comment>
<dbReference type="GO" id="GO:0008664">
    <property type="term" value="F:RNA 2',3'-cyclic 3'-phosphodiesterase activity"/>
    <property type="evidence" value="ECO:0007669"/>
    <property type="project" value="UniProtKB-EC"/>
</dbReference>
<evidence type="ECO:0000256" key="1">
    <source>
        <dbReference type="ARBA" id="ARBA00022801"/>
    </source>
</evidence>
<organism evidence="4 5">
    <name type="scientific">Desulfofundulus salinus</name>
    <dbReference type="NCBI Taxonomy" id="2419843"/>
    <lineage>
        <taxon>Bacteria</taxon>
        <taxon>Bacillati</taxon>
        <taxon>Bacillota</taxon>
        <taxon>Clostridia</taxon>
        <taxon>Eubacteriales</taxon>
        <taxon>Peptococcaceae</taxon>
        <taxon>Desulfofundulus</taxon>
    </lineage>
</organism>
<dbReference type="InterPro" id="IPR014051">
    <property type="entry name" value="Phosphoesterase_HXTX"/>
</dbReference>
<comment type="caution">
    <text evidence="4">The sequence shown here is derived from an EMBL/GenBank/DDBJ whole genome shotgun (WGS) entry which is preliminary data.</text>
</comment>
<dbReference type="EC" id="3.1.4.58" evidence="2"/>
<accession>A0A494WSI3</accession>
<feature type="domain" description="Phosphoesterase HXTX" evidence="3">
    <location>
        <begin position="12"/>
        <end position="95"/>
    </location>
</feature>
<keyword evidence="5" id="KW-1185">Reference proteome</keyword>
<dbReference type="OrthoDB" id="9789350at2"/>
<name>A0A494WSI3_9FIRM</name>
<evidence type="ECO:0000313" key="5">
    <source>
        <dbReference type="Proteomes" id="UP000271256"/>
    </source>
</evidence>
<dbReference type="NCBIfam" id="TIGR02258">
    <property type="entry name" value="2_5_ligase"/>
    <property type="match status" value="1"/>
</dbReference>
<feature type="short sequence motif" description="HXTX 2" evidence="2">
    <location>
        <begin position="131"/>
        <end position="134"/>
    </location>
</feature>
<dbReference type="PANTHER" id="PTHR35561">
    <property type="entry name" value="RNA 2',3'-CYCLIC PHOSPHODIESTERASE"/>
    <property type="match status" value="1"/>
</dbReference>
<dbReference type="InterPro" id="IPR009097">
    <property type="entry name" value="Cyclic_Pdiesterase"/>
</dbReference>
<dbReference type="PANTHER" id="PTHR35561:SF1">
    <property type="entry name" value="RNA 2',3'-CYCLIC PHOSPHODIESTERASE"/>
    <property type="match status" value="1"/>
</dbReference>
<gene>
    <name evidence="4" type="primary">thpR</name>
    <name evidence="4" type="ORF">D7024_04420</name>
</gene>
<evidence type="ECO:0000259" key="3">
    <source>
        <dbReference type="Pfam" id="PF02834"/>
    </source>
</evidence>
<dbReference type="GO" id="GO:0004113">
    <property type="term" value="F:2',3'-cyclic-nucleotide 3'-phosphodiesterase activity"/>
    <property type="evidence" value="ECO:0007669"/>
    <property type="project" value="InterPro"/>
</dbReference>
<dbReference type="AlphaFoldDB" id="A0A494WSI3"/>
<protein>
    <recommendedName>
        <fullName evidence="2">RNA 2',3'-cyclic phosphodiesterase</fullName>
        <shortName evidence="2">RNA 2',3'-CPDase</shortName>
        <ecNumber evidence="2">3.1.4.58</ecNumber>
    </recommendedName>
</protein>